<keyword evidence="2" id="KW-0001">2Fe-2S</keyword>
<evidence type="ECO:0000256" key="2">
    <source>
        <dbReference type="ARBA" id="ARBA00022714"/>
    </source>
</evidence>
<keyword evidence="4" id="KW-0249">Electron transport</keyword>
<dbReference type="InterPro" id="IPR007419">
    <property type="entry name" value="BFD-like_2Fe2S-bd_dom"/>
</dbReference>
<dbReference type="PANTHER" id="PTHR37424">
    <property type="entry name" value="BACTERIOFERRITIN-ASSOCIATED FERREDOXIN"/>
    <property type="match status" value="1"/>
</dbReference>
<dbReference type="InterPro" id="IPR052371">
    <property type="entry name" value="BFD-associated_ferredoxin"/>
</dbReference>
<proteinExistence type="inferred from homology"/>
<dbReference type="Proteomes" id="UP000886476">
    <property type="component" value="Unassembled WGS sequence"/>
</dbReference>
<keyword evidence="3" id="KW-0479">Metal-binding</keyword>
<dbReference type="RefSeq" id="WP_172111109.1">
    <property type="nucleotide sequence ID" value="NZ_JABFDM010000001.1"/>
</dbReference>
<evidence type="ECO:0000256" key="3">
    <source>
        <dbReference type="ARBA" id="ARBA00022723"/>
    </source>
</evidence>
<evidence type="ECO:0000256" key="4">
    <source>
        <dbReference type="ARBA" id="ARBA00022982"/>
    </source>
</evidence>
<keyword evidence="11" id="KW-1185">Reference proteome</keyword>
<name>A0ABX2CCV9_9BRAD</name>
<accession>A0ABX2CCV9</accession>
<dbReference type="InterPro" id="IPR041854">
    <property type="entry name" value="BFD-like_2Fe2S-bd_dom_sf"/>
</dbReference>
<dbReference type="EMBL" id="JABFDN010000003">
    <property type="protein sequence ID" value="NPU66063.1"/>
    <property type="molecule type" value="Genomic_DNA"/>
</dbReference>
<evidence type="ECO:0000256" key="5">
    <source>
        <dbReference type="ARBA" id="ARBA00023004"/>
    </source>
</evidence>
<dbReference type="PANTHER" id="PTHR37424:SF1">
    <property type="entry name" value="BACTERIOFERRITIN-ASSOCIATED FERREDOXIN"/>
    <property type="match status" value="1"/>
</dbReference>
<organism evidence="10 11">
    <name type="scientific">Bradyrhizobium aeschynomenes</name>
    <dbReference type="NCBI Taxonomy" id="2734909"/>
    <lineage>
        <taxon>Bacteria</taxon>
        <taxon>Pseudomonadati</taxon>
        <taxon>Pseudomonadota</taxon>
        <taxon>Alphaproteobacteria</taxon>
        <taxon>Hyphomicrobiales</taxon>
        <taxon>Nitrobacteraceae</taxon>
        <taxon>Bradyrhizobium</taxon>
    </lineage>
</organism>
<keyword evidence="5" id="KW-0408">Iron</keyword>
<evidence type="ECO:0000256" key="1">
    <source>
        <dbReference type="ARBA" id="ARBA00022448"/>
    </source>
</evidence>
<keyword evidence="1" id="KW-0813">Transport</keyword>
<evidence type="ECO:0000313" key="11">
    <source>
        <dbReference type="Proteomes" id="UP000886476"/>
    </source>
</evidence>
<evidence type="ECO:0000256" key="6">
    <source>
        <dbReference type="ARBA" id="ARBA00023014"/>
    </source>
</evidence>
<feature type="domain" description="BFD-like [2Fe-2S]-binding" evidence="9">
    <location>
        <begin position="2"/>
        <end position="54"/>
    </location>
</feature>
<keyword evidence="6" id="KW-0411">Iron-sulfur</keyword>
<comment type="similarity">
    <text evidence="8">Belongs to the Bfd family.</text>
</comment>
<evidence type="ECO:0000256" key="7">
    <source>
        <dbReference type="ARBA" id="ARBA00039386"/>
    </source>
</evidence>
<evidence type="ECO:0000256" key="8">
    <source>
        <dbReference type="ARBA" id="ARBA00046332"/>
    </source>
</evidence>
<sequence length="94" mass="9999">MIVCSCNVISDHDIRKVVTSADELPRSPKQVYGCLGCSAECGRCARTIKTIIDEALGPCARNCQAGCQHAHAHGHSSVQVAEDDLQSRFALAAC</sequence>
<reference evidence="10" key="1">
    <citation type="submission" date="2020-05" db="EMBL/GenBank/DDBJ databases">
        <title>Nod-independent and nitrogen-fixing Bradyrhizobium aeschynomene sp. nov. isolated from nodules of Aeschynomene indica.</title>
        <authorList>
            <person name="Zhang Z."/>
        </authorList>
    </citation>
    <scope>NUCLEOTIDE SEQUENCE</scope>
    <source>
        <strain evidence="10">83012</strain>
    </source>
</reference>
<dbReference type="Gene3D" id="1.10.10.1100">
    <property type="entry name" value="BFD-like [2Fe-2S]-binding domain"/>
    <property type="match status" value="1"/>
</dbReference>
<evidence type="ECO:0000259" key="9">
    <source>
        <dbReference type="Pfam" id="PF04324"/>
    </source>
</evidence>
<gene>
    <name evidence="10" type="ORF">HL667_13755</name>
</gene>
<dbReference type="Pfam" id="PF04324">
    <property type="entry name" value="Fer2_BFD"/>
    <property type="match status" value="1"/>
</dbReference>
<evidence type="ECO:0000313" key="10">
    <source>
        <dbReference type="EMBL" id="NPU66063.1"/>
    </source>
</evidence>
<protein>
    <recommendedName>
        <fullName evidence="7">Bacterioferritin-associated ferredoxin</fullName>
    </recommendedName>
</protein>
<comment type="caution">
    <text evidence="10">The sequence shown here is derived from an EMBL/GenBank/DDBJ whole genome shotgun (WGS) entry which is preliminary data.</text>
</comment>